<dbReference type="SUPFAM" id="SSF63515">
    <property type="entry name" value="Outer surface protein C (OspC)"/>
    <property type="match status" value="1"/>
</dbReference>
<evidence type="ECO:0000313" key="9">
    <source>
        <dbReference type="EMBL" id="WAZ72816.1"/>
    </source>
</evidence>
<keyword evidence="5" id="KW-0472">Membrane</keyword>
<dbReference type="RefSeq" id="WP_269512427.1">
    <property type="nucleotide sequence ID" value="NZ_CP114731.1"/>
</dbReference>
<gene>
    <name evidence="9" type="ORF">O5404_07295</name>
</gene>
<name>A0AAX3JQD1_9SPIR</name>
<dbReference type="PROSITE" id="PS51257">
    <property type="entry name" value="PROKAR_LIPOPROTEIN"/>
    <property type="match status" value="1"/>
</dbReference>
<sequence>MSKRKTLSAIIMTLFLIINIVMISCGSGGPAEQSQATKADGTVIDLAKVSKKIKDAVDFAASVKEVHTLVKSIDELAKAIGKKIKNDNSNFEAEKDHNGALIAGAFQVILTVKGKLTSLEQIFGISDELKIKVGTAKKESEAFLTQVKSKHTDLAKEGVTDAHAKSVIDVADGTKDKGASELVKLNTEIDELLKAAKMTVDAAIAELTNPVKVAATGDQSGIR</sequence>
<dbReference type="Proteomes" id="UP001164513">
    <property type="component" value="Plasmid pZSt-lp29-2-1"/>
</dbReference>
<comment type="similarity">
    <text evidence="3">Belongs to the variable small protein (Vsp) family.</text>
</comment>
<dbReference type="InterPro" id="IPR001800">
    <property type="entry name" value="Lipoprotein_OspC"/>
</dbReference>
<evidence type="ECO:0000256" key="5">
    <source>
        <dbReference type="ARBA" id="ARBA00023136"/>
    </source>
</evidence>
<keyword evidence="6" id="KW-0564">Palmitate</keyword>
<geneLocation type="plasmid" evidence="9 10">
    <name>pZSt-lp29-2-1</name>
</geneLocation>
<keyword evidence="7" id="KW-0998">Cell outer membrane</keyword>
<protein>
    <submittedName>
        <fullName evidence="9">Vsp/OspC family lipoprotein</fullName>
    </submittedName>
</protein>
<evidence type="ECO:0000256" key="3">
    <source>
        <dbReference type="ARBA" id="ARBA00008719"/>
    </source>
</evidence>
<evidence type="ECO:0000313" key="10">
    <source>
        <dbReference type="Proteomes" id="UP001164513"/>
    </source>
</evidence>
<organism evidence="9 10">
    <name type="scientific">Borrelia miyamotoi</name>
    <dbReference type="NCBI Taxonomy" id="47466"/>
    <lineage>
        <taxon>Bacteria</taxon>
        <taxon>Pseudomonadati</taxon>
        <taxon>Spirochaetota</taxon>
        <taxon>Spirochaetia</taxon>
        <taxon>Spirochaetales</taxon>
        <taxon>Borreliaceae</taxon>
        <taxon>Borrelia</taxon>
    </lineage>
</organism>
<accession>A0AAX3JQD1</accession>
<evidence type="ECO:0000256" key="8">
    <source>
        <dbReference type="ARBA" id="ARBA00023288"/>
    </source>
</evidence>
<comment type="subcellular location">
    <subcellularLocation>
        <location evidence="2">Cell outer membrane</location>
        <topology evidence="2">Lipid-anchor</topology>
    </subcellularLocation>
</comment>
<dbReference type="AlphaFoldDB" id="A0AAX3JQD1"/>
<keyword evidence="9" id="KW-0614">Plasmid</keyword>
<dbReference type="GO" id="GO:0009279">
    <property type="term" value="C:cell outer membrane"/>
    <property type="evidence" value="ECO:0007669"/>
    <property type="project" value="UniProtKB-SubCell"/>
</dbReference>
<evidence type="ECO:0000256" key="7">
    <source>
        <dbReference type="ARBA" id="ARBA00023237"/>
    </source>
</evidence>
<dbReference type="Gene3D" id="1.20.120.240">
    <property type="entry name" value="Lipoprotein, type 6"/>
    <property type="match status" value="1"/>
</dbReference>
<dbReference type="InterPro" id="IPR036437">
    <property type="entry name" value="OspC-like_sf"/>
</dbReference>
<dbReference type="EMBL" id="CP114731">
    <property type="protein sequence ID" value="WAZ72816.1"/>
    <property type="molecule type" value="Genomic_DNA"/>
</dbReference>
<evidence type="ECO:0000256" key="2">
    <source>
        <dbReference type="ARBA" id="ARBA00004459"/>
    </source>
</evidence>
<evidence type="ECO:0000256" key="4">
    <source>
        <dbReference type="ARBA" id="ARBA00022729"/>
    </source>
</evidence>
<evidence type="ECO:0000256" key="1">
    <source>
        <dbReference type="ARBA" id="ARBA00003932"/>
    </source>
</evidence>
<dbReference type="Pfam" id="PF01441">
    <property type="entry name" value="Lipoprotein_6"/>
    <property type="match status" value="1"/>
</dbReference>
<keyword evidence="4" id="KW-0732">Signal</keyword>
<keyword evidence="8 9" id="KW-0449">Lipoprotein</keyword>
<comment type="function">
    <text evidence="1">The Vlp and Vsp proteins are antigenically distinct proteins, only one vlp or vsp gene is transcriptionally active at any one time. Switching between these genes is a mechanism of host immune response evasion.</text>
</comment>
<reference evidence="9" key="1">
    <citation type="submission" date="2022-12" db="EMBL/GenBank/DDBJ databases">
        <title>B. miyamotoi WGS.</title>
        <authorList>
            <person name="Gabriele M."/>
            <person name="Kuleshov K.V."/>
            <person name="Hepner S."/>
            <person name="Hoornstra D."/>
            <person name="Hovius J.W."/>
            <person name="Platonov A.E."/>
            <person name="Fingerle V."/>
            <person name="Strube C."/>
        </authorList>
    </citation>
    <scope>NUCLEOTIDE SEQUENCE</scope>
    <source>
        <strain evidence="9">ZStruIII14-9</strain>
        <plasmid evidence="9">pZSt-lp29-2-1</plasmid>
    </source>
</reference>
<proteinExistence type="inferred from homology"/>
<evidence type="ECO:0000256" key="6">
    <source>
        <dbReference type="ARBA" id="ARBA00023139"/>
    </source>
</evidence>